<keyword evidence="3" id="KW-1185">Reference proteome</keyword>
<evidence type="ECO:0008006" key="4">
    <source>
        <dbReference type="Google" id="ProtNLM"/>
    </source>
</evidence>
<name>A0ABW5JBF3_9BACT</name>
<proteinExistence type="predicted"/>
<comment type="caution">
    <text evidence="2">The sequence shown here is derived from an EMBL/GenBank/DDBJ whole genome shotgun (WGS) entry which is preliminary data.</text>
</comment>
<evidence type="ECO:0000256" key="1">
    <source>
        <dbReference type="SAM" id="SignalP"/>
    </source>
</evidence>
<keyword evidence="1" id="KW-0732">Signal</keyword>
<feature type="chain" id="PRO_5046401337" description="GLPGLI family protein" evidence="1">
    <location>
        <begin position="20"/>
        <end position="258"/>
    </location>
</feature>
<gene>
    <name evidence="2" type="ORF">ACFSR2_14370</name>
</gene>
<dbReference type="Proteomes" id="UP001597510">
    <property type="component" value="Unassembled WGS sequence"/>
</dbReference>
<dbReference type="RefSeq" id="WP_340239775.1">
    <property type="nucleotide sequence ID" value="NZ_JBBEWC010000015.1"/>
</dbReference>
<sequence length="258" mass="29977">MKTIAIGGLLCLFVINLFAQKHTETVYRSFYNQTITISPENPDKMIKKRYSVFIDTTKNSVFSQNLIERIAFDDYYESLIQRACRDFKTSKKINELRSFKDDPILSQLPRKWFEAQELNGTTYIFCPKVLKNHYSFTLTDSTVHVSKGQAPDTYFIKSVRNTGNTIVIDCFQGTKFTIKILDEKTKLAVWKMEELGNNTALYRLSVPVDSFQYYNMIVNHSAEEKIPDDLIFDEPDYESLLLTPYNMSVQSFLHTGNR</sequence>
<evidence type="ECO:0000313" key="3">
    <source>
        <dbReference type="Proteomes" id="UP001597510"/>
    </source>
</evidence>
<protein>
    <recommendedName>
        <fullName evidence="4">GLPGLI family protein</fullName>
    </recommendedName>
</protein>
<organism evidence="2 3">
    <name type="scientific">Emticicia soli</name>
    <dbReference type="NCBI Taxonomy" id="2027878"/>
    <lineage>
        <taxon>Bacteria</taxon>
        <taxon>Pseudomonadati</taxon>
        <taxon>Bacteroidota</taxon>
        <taxon>Cytophagia</taxon>
        <taxon>Cytophagales</taxon>
        <taxon>Leadbetterellaceae</taxon>
        <taxon>Emticicia</taxon>
    </lineage>
</organism>
<dbReference type="EMBL" id="JBHULC010000012">
    <property type="protein sequence ID" value="MFD2522081.1"/>
    <property type="molecule type" value="Genomic_DNA"/>
</dbReference>
<evidence type="ECO:0000313" key="2">
    <source>
        <dbReference type="EMBL" id="MFD2522081.1"/>
    </source>
</evidence>
<accession>A0ABW5JBF3</accession>
<reference evidence="3" key="1">
    <citation type="journal article" date="2019" name="Int. J. Syst. Evol. Microbiol.">
        <title>The Global Catalogue of Microorganisms (GCM) 10K type strain sequencing project: providing services to taxonomists for standard genome sequencing and annotation.</title>
        <authorList>
            <consortium name="The Broad Institute Genomics Platform"/>
            <consortium name="The Broad Institute Genome Sequencing Center for Infectious Disease"/>
            <person name="Wu L."/>
            <person name="Ma J."/>
        </authorList>
    </citation>
    <scope>NUCLEOTIDE SEQUENCE [LARGE SCALE GENOMIC DNA]</scope>
    <source>
        <strain evidence="3">KCTC 52344</strain>
    </source>
</reference>
<feature type="signal peptide" evidence="1">
    <location>
        <begin position="1"/>
        <end position="19"/>
    </location>
</feature>